<dbReference type="Gene3D" id="1.10.10.10">
    <property type="entry name" value="Winged helix-like DNA-binding domain superfamily/Winged helix DNA-binding domain"/>
    <property type="match status" value="1"/>
</dbReference>
<feature type="region of interest" description="Disordered" evidence="4">
    <location>
        <begin position="1"/>
        <end position="21"/>
    </location>
</feature>
<evidence type="ECO:0000256" key="3">
    <source>
        <dbReference type="ARBA" id="ARBA00023163"/>
    </source>
</evidence>
<reference evidence="6" key="1">
    <citation type="submission" date="2021-01" db="EMBL/GenBank/DDBJ databases">
        <title>Genome sequence of strain Noviherbaspirillum sp. DKR-6.</title>
        <authorList>
            <person name="Chaudhary D.K."/>
        </authorList>
    </citation>
    <scope>NUCLEOTIDE SEQUENCE</scope>
    <source>
        <strain evidence="6">DKR-6</strain>
    </source>
</reference>
<sequence length="244" mass="27245">MKRHPRLVAAPDAEPASTESADAAAQRVYQTIFDSVMSQRLLPGTKLPEAALCELFHVGRTTVQKALQRLAHEYIVELRPNRGAMVAMPTPQEMREIFEARQALEAAILGLAARNATDEDLARLHVHLEREHAVMHTWRQAEWARLASDFHLRVAELSHNAILQRYLAELLSRCSLIVALHEPGGHASCEHEEHAGIVACLERRDAEGAVRAMQAHLAVLEQRIQLDSEGSGKNLARMLGFDER</sequence>
<evidence type="ECO:0000313" key="6">
    <source>
        <dbReference type="EMBL" id="MBK4735382.1"/>
    </source>
</evidence>
<comment type="caution">
    <text evidence="6">The sequence shown here is derived from an EMBL/GenBank/DDBJ whole genome shotgun (WGS) entry which is preliminary data.</text>
</comment>
<keyword evidence="1" id="KW-0805">Transcription regulation</keyword>
<dbReference type="AlphaFoldDB" id="A0A934STI7"/>
<keyword evidence="2" id="KW-0238">DNA-binding</keyword>
<gene>
    <name evidence="6" type="ORF">JJB74_12225</name>
</gene>
<accession>A0A934STI7</accession>
<dbReference type="SMART" id="SM00895">
    <property type="entry name" value="FCD"/>
    <property type="match status" value="1"/>
</dbReference>
<dbReference type="CDD" id="cd07377">
    <property type="entry name" value="WHTH_GntR"/>
    <property type="match status" value="1"/>
</dbReference>
<evidence type="ECO:0000256" key="2">
    <source>
        <dbReference type="ARBA" id="ARBA00023125"/>
    </source>
</evidence>
<dbReference type="InterPro" id="IPR036390">
    <property type="entry name" value="WH_DNA-bd_sf"/>
</dbReference>
<organism evidence="6 7">
    <name type="scientific">Noviherbaspirillum pedocola</name>
    <dbReference type="NCBI Taxonomy" id="2801341"/>
    <lineage>
        <taxon>Bacteria</taxon>
        <taxon>Pseudomonadati</taxon>
        <taxon>Pseudomonadota</taxon>
        <taxon>Betaproteobacteria</taxon>
        <taxon>Burkholderiales</taxon>
        <taxon>Oxalobacteraceae</taxon>
        <taxon>Noviherbaspirillum</taxon>
    </lineage>
</organism>
<dbReference type="EMBL" id="JAEPBG010000004">
    <property type="protein sequence ID" value="MBK4735382.1"/>
    <property type="molecule type" value="Genomic_DNA"/>
</dbReference>
<evidence type="ECO:0000256" key="1">
    <source>
        <dbReference type="ARBA" id="ARBA00023015"/>
    </source>
</evidence>
<dbReference type="Pfam" id="PF00392">
    <property type="entry name" value="GntR"/>
    <property type="match status" value="1"/>
</dbReference>
<dbReference type="RefSeq" id="WP_200592146.1">
    <property type="nucleotide sequence ID" value="NZ_JAEPBG010000004.1"/>
</dbReference>
<dbReference type="PROSITE" id="PS50949">
    <property type="entry name" value="HTH_GNTR"/>
    <property type="match status" value="1"/>
</dbReference>
<dbReference type="InterPro" id="IPR011711">
    <property type="entry name" value="GntR_C"/>
</dbReference>
<dbReference type="SMART" id="SM00345">
    <property type="entry name" value="HTH_GNTR"/>
    <property type="match status" value="1"/>
</dbReference>
<protein>
    <submittedName>
        <fullName evidence="6">GntR family transcriptional regulator</fullName>
    </submittedName>
</protein>
<proteinExistence type="predicted"/>
<dbReference type="GO" id="GO:0003700">
    <property type="term" value="F:DNA-binding transcription factor activity"/>
    <property type="evidence" value="ECO:0007669"/>
    <property type="project" value="InterPro"/>
</dbReference>
<dbReference type="PANTHER" id="PTHR43537:SF53">
    <property type="entry name" value="HTH-TYPE TRANSCRIPTIONAL REPRESSOR NANR"/>
    <property type="match status" value="1"/>
</dbReference>
<name>A0A934STI7_9BURK</name>
<dbReference type="GO" id="GO:0003677">
    <property type="term" value="F:DNA binding"/>
    <property type="evidence" value="ECO:0007669"/>
    <property type="project" value="UniProtKB-KW"/>
</dbReference>
<dbReference type="SUPFAM" id="SSF46785">
    <property type="entry name" value="Winged helix' DNA-binding domain"/>
    <property type="match status" value="1"/>
</dbReference>
<dbReference type="InterPro" id="IPR008920">
    <property type="entry name" value="TF_FadR/GntR_C"/>
</dbReference>
<dbReference type="Proteomes" id="UP000622890">
    <property type="component" value="Unassembled WGS sequence"/>
</dbReference>
<evidence type="ECO:0000259" key="5">
    <source>
        <dbReference type="PROSITE" id="PS50949"/>
    </source>
</evidence>
<dbReference type="InterPro" id="IPR000524">
    <property type="entry name" value="Tscrpt_reg_HTH_GntR"/>
</dbReference>
<evidence type="ECO:0000256" key="4">
    <source>
        <dbReference type="SAM" id="MobiDB-lite"/>
    </source>
</evidence>
<feature type="domain" description="HTH gntR-type" evidence="5">
    <location>
        <begin position="22"/>
        <end position="89"/>
    </location>
</feature>
<keyword evidence="3" id="KW-0804">Transcription</keyword>
<dbReference type="Gene3D" id="1.20.120.530">
    <property type="entry name" value="GntR ligand-binding domain-like"/>
    <property type="match status" value="1"/>
</dbReference>
<dbReference type="Pfam" id="PF07729">
    <property type="entry name" value="FCD"/>
    <property type="match status" value="1"/>
</dbReference>
<dbReference type="PANTHER" id="PTHR43537">
    <property type="entry name" value="TRANSCRIPTIONAL REGULATOR, GNTR FAMILY"/>
    <property type="match status" value="1"/>
</dbReference>
<dbReference type="SUPFAM" id="SSF48008">
    <property type="entry name" value="GntR ligand-binding domain-like"/>
    <property type="match status" value="1"/>
</dbReference>
<dbReference type="InterPro" id="IPR036388">
    <property type="entry name" value="WH-like_DNA-bd_sf"/>
</dbReference>
<keyword evidence="7" id="KW-1185">Reference proteome</keyword>
<evidence type="ECO:0000313" key="7">
    <source>
        <dbReference type="Proteomes" id="UP000622890"/>
    </source>
</evidence>